<feature type="transmembrane region" description="Helical" evidence="1">
    <location>
        <begin position="179"/>
        <end position="196"/>
    </location>
</feature>
<feature type="transmembrane region" description="Helical" evidence="1">
    <location>
        <begin position="247"/>
        <end position="272"/>
    </location>
</feature>
<accession>A0ABV5LSS8</accession>
<proteinExistence type="predicted"/>
<keyword evidence="1" id="KW-0472">Membrane</keyword>
<gene>
    <name evidence="3" type="ORF">ACFFVI_09005</name>
</gene>
<keyword evidence="1" id="KW-1133">Transmembrane helix</keyword>
<organism evidence="3 4">
    <name type="scientific">Kineococcus gynurae</name>
    <dbReference type="NCBI Taxonomy" id="452979"/>
    <lineage>
        <taxon>Bacteria</taxon>
        <taxon>Bacillati</taxon>
        <taxon>Actinomycetota</taxon>
        <taxon>Actinomycetes</taxon>
        <taxon>Kineosporiales</taxon>
        <taxon>Kineosporiaceae</taxon>
        <taxon>Kineococcus</taxon>
    </lineage>
</organism>
<feature type="transmembrane region" description="Helical" evidence="1">
    <location>
        <begin position="47"/>
        <end position="69"/>
    </location>
</feature>
<reference evidence="3 4" key="1">
    <citation type="submission" date="2024-09" db="EMBL/GenBank/DDBJ databases">
        <authorList>
            <person name="Sun Q."/>
            <person name="Mori K."/>
        </authorList>
    </citation>
    <scope>NUCLEOTIDE SEQUENCE [LARGE SCALE GENOMIC DNA]</scope>
    <source>
        <strain evidence="3 4">TISTR 1856</strain>
    </source>
</reference>
<dbReference type="Pfam" id="PF26314">
    <property type="entry name" value="MptA_B_family"/>
    <property type="match status" value="1"/>
</dbReference>
<feature type="transmembrane region" description="Helical" evidence="1">
    <location>
        <begin position="448"/>
        <end position="466"/>
    </location>
</feature>
<feature type="chain" id="PRO_5045415620" description="DUF2029 domain-containing protein" evidence="2">
    <location>
        <begin position="24"/>
        <end position="479"/>
    </location>
</feature>
<evidence type="ECO:0008006" key="5">
    <source>
        <dbReference type="Google" id="ProtNLM"/>
    </source>
</evidence>
<feature type="transmembrane region" description="Helical" evidence="1">
    <location>
        <begin position="369"/>
        <end position="390"/>
    </location>
</feature>
<feature type="transmembrane region" description="Helical" evidence="1">
    <location>
        <begin position="335"/>
        <end position="353"/>
    </location>
</feature>
<feature type="transmembrane region" description="Helical" evidence="1">
    <location>
        <begin position="284"/>
        <end position="305"/>
    </location>
</feature>
<evidence type="ECO:0000256" key="1">
    <source>
        <dbReference type="SAM" id="Phobius"/>
    </source>
</evidence>
<keyword evidence="1" id="KW-0812">Transmembrane</keyword>
<name>A0ABV5LSS8_9ACTN</name>
<feature type="transmembrane region" description="Helical" evidence="1">
    <location>
        <begin position="216"/>
        <end position="240"/>
    </location>
</feature>
<keyword evidence="4" id="KW-1185">Reference proteome</keyword>
<comment type="caution">
    <text evidence="3">The sequence shown here is derived from an EMBL/GenBank/DDBJ whole genome shotgun (WGS) entry which is preliminary data.</text>
</comment>
<feature type="transmembrane region" description="Helical" evidence="1">
    <location>
        <begin position="81"/>
        <end position="101"/>
    </location>
</feature>
<dbReference type="EMBL" id="JBHMDM010000004">
    <property type="protein sequence ID" value="MFB9377108.1"/>
    <property type="molecule type" value="Genomic_DNA"/>
</dbReference>
<evidence type="ECO:0000313" key="3">
    <source>
        <dbReference type="EMBL" id="MFB9377108.1"/>
    </source>
</evidence>
<dbReference type="Proteomes" id="UP001589748">
    <property type="component" value="Unassembled WGS sequence"/>
</dbReference>
<protein>
    <recommendedName>
        <fullName evidence="5">DUF2029 domain-containing protein</fullName>
    </recommendedName>
</protein>
<sequence>MSSVPARALWVVSLLSWAFVALAGPSAAVPGLGPGPLPFDLGGSPSSALVSAVLAVSVLTGGAALWCALDAVRAGWVPSRRLVTGAVLGAALLVVLLPPVGSADHLSYAAYGRVAVLGGDPWTASPATFAGGVDPVVSAVRDPWRDTPSVYGPVGGLVMALASLVGGDSVRTTVWAGQLLLAAGWVALALGLDAALRASPTLRARVAVAWSLNPLLLTVGLGGAHADVLAGTAALATLLLARRHPLLAGLALGMAVGTKLPYGAVGGGLLVAWLLTRRELGTGWLVRGVLGALVVLVPAHVWAGVHAYDQARTASRYVSLATVWRPLVEAGLPRGLLLPGLALIMIGLLALWWRPLTGDRTLDGHRWEALAAGTAAALALGYLLGASYVLPWYDLLLWGPLTLAVAIPALDRLLTLRLTVLALAYVPGLVDGMSPTVQAVTLGFRREVAPWAAWLWLVLALGLGLPRRRGQPLPTRARP</sequence>
<evidence type="ECO:0000313" key="4">
    <source>
        <dbReference type="Proteomes" id="UP001589748"/>
    </source>
</evidence>
<evidence type="ECO:0000256" key="2">
    <source>
        <dbReference type="SAM" id="SignalP"/>
    </source>
</evidence>
<feature type="signal peptide" evidence="2">
    <location>
        <begin position="1"/>
        <end position="23"/>
    </location>
</feature>
<dbReference type="RefSeq" id="WP_380135122.1">
    <property type="nucleotide sequence ID" value="NZ_JBHLUI010000003.1"/>
</dbReference>
<keyword evidence="2" id="KW-0732">Signal</keyword>